<dbReference type="AlphaFoldDB" id="A0A0X8G605"/>
<dbReference type="OrthoDB" id="1440774at2"/>
<organism evidence="1 2">
    <name type="scientific">Lutibacter profundi</name>
    <dbReference type="NCBI Taxonomy" id="1622118"/>
    <lineage>
        <taxon>Bacteria</taxon>
        <taxon>Pseudomonadati</taxon>
        <taxon>Bacteroidota</taxon>
        <taxon>Flavobacteriia</taxon>
        <taxon>Flavobacteriales</taxon>
        <taxon>Flavobacteriaceae</taxon>
        <taxon>Lutibacter</taxon>
    </lineage>
</organism>
<keyword evidence="2" id="KW-1185">Reference proteome</keyword>
<dbReference type="Pfam" id="PF09697">
    <property type="entry name" value="Porph_ging"/>
    <property type="match status" value="1"/>
</dbReference>
<gene>
    <name evidence="1" type="ORF">Lupro_05550</name>
</gene>
<dbReference type="STRING" id="1622118.Lupro_05550"/>
<evidence type="ECO:0000313" key="2">
    <source>
        <dbReference type="Proteomes" id="UP000059672"/>
    </source>
</evidence>
<sequence length="252" mass="29587">MKSITTFLILLSFTVYSQNNGKIEYKTFLSFGTNIEYNSSLFFDNENSLFSYKVKDKGIYESSENPFETNTIMIDTTTNVVYINKNKSLLFENHNKAEENYFSYEKIPQLKWEILSKTKIFNNITCLQAKTNFRGRVYYAWYAPTIPVSYGPWKLNGLPGLIIEAYDETKEVIFQFNKIKIPFQYDFTKINEEINKSTNISLSEYLKNRKNIDKVDLKNKIKTKFPRGISVKIEIKRTGIELNFNDILDDKN</sequence>
<accession>A0A0X8G605</accession>
<proteinExistence type="predicted"/>
<dbReference type="NCBIfam" id="TIGR01200">
    <property type="entry name" value="GLPGLI"/>
    <property type="match status" value="1"/>
</dbReference>
<dbReference type="Proteomes" id="UP000059672">
    <property type="component" value="Chromosome"/>
</dbReference>
<dbReference type="RefSeq" id="WP_068207084.1">
    <property type="nucleotide sequence ID" value="NZ_CP013355.1"/>
</dbReference>
<dbReference type="InterPro" id="IPR005901">
    <property type="entry name" value="GLPGLI"/>
</dbReference>
<name>A0A0X8G605_9FLAO</name>
<evidence type="ECO:0000313" key="1">
    <source>
        <dbReference type="EMBL" id="AMC10738.1"/>
    </source>
</evidence>
<dbReference type="EMBL" id="CP013355">
    <property type="protein sequence ID" value="AMC10738.1"/>
    <property type="molecule type" value="Genomic_DNA"/>
</dbReference>
<protein>
    <recommendedName>
        <fullName evidence="3">GLPGLI family protein</fullName>
    </recommendedName>
</protein>
<dbReference type="KEGG" id="lut:Lupro_05550"/>
<reference evidence="2" key="1">
    <citation type="submission" date="2015-12" db="EMBL/GenBank/DDBJ databases">
        <title>Complete genome sequence of Lutibacter profundus strain LP1.</title>
        <authorList>
            <person name="Wissuwa J."/>
            <person name="Le Moine Bauer S."/>
            <person name="Stokke R."/>
            <person name="Dahle H."/>
            <person name="Steen I.H."/>
        </authorList>
    </citation>
    <scope>NUCLEOTIDE SEQUENCE [LARGE SCALE GENOMIC DNA]</scope>
    <source>
        <strain evidence="2">LP1</strain>
    </source>
</reference>
<evidence type="ECO:0008006" key="3">
    <source>
        <dbReference type="Google" id="ProtNLM"/>
    </source>
</evidence>
<reference evidence="1 2" key="2">
    <citation type="journal article" date="2016" name="Int. J. Syst. Evol. Microbiol.">
        <title>Lutibacter profundi sp. nov., isolated from a deep-sea hydrothermal system on the Arctic Mid-Ocean Ridge and emended description of the genus Lutibacter.</title>
        <authorList>
            <person name="Le Moine Bauer S."/>
            <person name="Roalkvam I."/>
            <person name="Steen I.H."/>
            <person name="Dahle H."/>
        </authorList>
    </citation>
    <scope>NUCLEOTIDE SEQUENCE [LARGE SCALE GENOMIC DNA]</scope>
    <source>
        <strain evidence="1 2">LP1</strain>
    </source>
</reference>